<organism evidence="2 3">
    <name type="scientific">Zunongwangia atlantica 22II14-10F7</name>
    <dbReference type="NCBI Taxonomy" id="1185767"/>
    <lineage>
        <taxon>Bacteria</taxon>
        <taxon>Pseudomonadati</taxon>
        <taxon>Bacteroidota</taxon>
        <taxon>Flavobacteriia</taxon>
        <taxon>Flavobacteriales</taxon>
        <taxon>Flavobacteriaceae</taxon>
        <taxon>Zunongwangia</taxon>
    </lineage>
</organism>
<name>A0A1Y1T376_9FLAO</name>
<keyword evidence="1" id="KW-0812">Transmembrane</keyword>
<keyword evidence="3" id="KW-1185">Reference proteome</keyword>
<gene>
    <name evidence="2" type="ORF">IIF7_09753</name>
</gene>
<keyword evidence="1" id="KW-0472">Membrane</keyword>
<reference evidence="2 3" key="1">
    <citation type="submission" date="2013-04" db="EMBL/GenBank/DDBJ databases">
        <title>Zunongwangia sp. 22II14-10F7 Genome Sequencing.</title>
        <authorList>
            <person name="Lai Q."/>
            <person name="Shao Z."/>
        </authorList>
    </citation>
    <scope>NUCLEOTIDE SEQUENCE [LARGE SCALE GENOMIC DNA]</scope>
    <source>
        <strain evidence="2 3">22II14-10F7</strain>
    </source>
</reference>
<comment type="caution">
    <text evidence="2">The sequence shown here is derived from an EMBL/GenBank/DDBJ whole genome shotgun (WGS) entry which is preliminary data.</text>
</comment>
<keyword evidence="1" id="KW-1133">Transmembrane helix</keyword>
<evidence type="ECO:0000313" key="3">
    <source>
        <dbReference type="Proteomes" id="UP000192746"/>
    </source>
</evidence>
<evidence type="ECO:0000313" key="2">
    <source>
        <dbReference type="EMBL" id="ORL45486.1"/>
    </source>
</evidence>
<evidence type="ECO:0000256" key="1">
    <source>
        <dbReference type="SAM" id="Phobius"/>
    </source>
</evidence>
<dbReference type="EMBL" id="ARYN01000008">
    <property type="protein sequence ID" value="ORL45486.1"/>
    <property type="molecule type" value="Genomic_DNA"/>
</dbReference>
<dbReference type="Proteomes" id="UP000192746">
    <property type="component" value="Unassembled WGS sequence"/>
</dbReference>
<sequence length="34" mass="3848">MSTIEKITLIVAIVDVLAVVIFYILLKRSKNKKS</sequence>
<protein>
    <submittedName>
        <fullName evidence="2">Uncharacterized protein</fullName>
    </submittedName>
</protein>
<feature type="transmembrane region" description="Helical" evidence="1">
    <location>
        <begin position="6"/>
        <end position="26"/>
    </location>
</feature>
<proteinExistence type="predicted"/>
<dbReference type="AlphaFoldDB" id="A0A1Y1T376"/>
<accession>A0A1Y1T376</accession>